<sequence length="324" mass="34287">MWCVRFLRCWLLVWMGIGLGACPTPARSAVIVSWANSVFDHSAFGGSANSMGWEQGRFGGSTVTTFGPNSIRVDIAYLNYGTAAGQHLSVAPFGPERTSANFYSTAGIGNSLALGNRTDFNGPNDGTATLSNYSLLRVSFTDVSTNLPVGVDLNSFLIGDMDRASGSQWSDFLFARGTRNGNLVSSTSSIPSPSPTVGVLTYQFAAITGDPAFATASPTTLSGFVGIGSTLNNNIQGTNGDVIFSFAAPVDRVEILFFQGPSGSGRANHAIWLDPLEFTPTDFPVPLHSLPEPGIWLLEAVVGVAGLALVRRRLARRSPTPRDV</sequence>
<keyword evidence="3" id="KW-1185">Reference proteome</keyword>
<dbReference type="InParanoid" id="E8R6M2"/>
<accession>E8R6M2</accession>
<proteinExistence type="predicted"/>
<reference key="1">
    <citation type="submission" date="2010-11" db="EMBL/GenBank/DDBJ databases">
        <title>The complete sequence of chromosome of Isophaera pallida ATCC 43644.</title>
        <authorList>
            <consortium name="US DOE Joint Genome Institute (JGI-PGF)"/>
            <person name="Lucas S."/>
            <person name="Copeland A."/>
            <person name="Lapidus A."/>
            <person name="Bruce D."/>
            <person name="Goodwin L."/>
            <person name="Pitluck S."/>
            <person name="Kyrpides N."/>
            <person name="Mavromatis K."/>
            <person name="Pagani I."/>
            <person name="Ivanova N."/>
            <person name="Saunders E."/>
            <person name="Brettin T."/>
            <person name="Detter J.C."/>
            <person name="Han C."/>
            <person name="Tapia R."/>
            <person name="Land M."/>
            <person name="Hauser L."/>
            <person name="Markowitz V."/>
            <person name="Cheng J.-F."/>
            <person name="Hugenholtz P."/>
            <person name="Woyke T."/>
            <person name="Wu D."/>
            <person name="Eisen J.A."/>
        </authorList>
    </citation>
    <scope>NUCLEOTIDE SEQUENCE</scope>
    <source>
        <strain>ATCC 43644</strain>
    </source>
</reference>
<organism evidence="2 3">
    <name type="scientific">Isosphaera pallida (strain ATCC 43644 / DSM 9630 / IS1B)</name>
    <dbReference type="NCBI Taxonomy" id="575540"/>
    <lineage>
        <taxon>Bacteria</taxon>
        <taxon>Pseudomonadati</taxon>
        <taxon>Planctomycetota</taxon>
        <taxon>Planctomycetia</taxon>
        <taxon>Isosphaerales</taxon>
        <taxon>Isosphaeraceae</taxon>
        <taxon>Isosphaera</taxon>
    </lineage>
</organism>
<feature type="chain" id="PRO_5003229494" description="PEP-CTERM protein-sorting domain-containing protein" evidence="1">
    <location>
        <begin position="29"/>
        <end position="324"/>
    </location>
</feature>
<dbReference type="Proteomes" id="UP000008631">
    <property type="component" value="Chromosome"/>
</dbReference>
<evidence type="ECO:0008006" key="4">
    <source>
        <dbReference type="Google" id="ProtNLM"/>
    </source>
</evidence>
<gene>
    <name evidence="2" type="ordered locus">Isop_2356</name>
</gene>
<dbReference type="AlphaFoldDB" id="E8R6M2"/>
<evidence type="ECO:0000313" key="2">
    <source>
        <dbReference type="EMBL" id="ADV62933.1"/>
    </source>
</evidence>
<evidence type="ECO:0000313" key="3">
    <source>
        <dbReference type="Proteomes" id="UP000008631"/>
    </source>
</evidence>
<feature type="signal peptide" evidence="1">
    <location>
        <begin position="1"/>
        <end position="28"/>
    </location>
</feature>
<dbReference type="PROSITE" id="PS51257">
    <property type="entry name" value="PROKAR_LIPOPROTEIN"/>
    <property type="match status" value="1"/>
</dbReference>
<name>E8R6M2_ISOPI</name>
<dbReference type="HOGENOM" id="CLU_857320_0_0_0"/>
<dbReference type="KEGG" id="ipa:Isop_2356"/>
<evidence type="ECO:0000256" key="1">
    <source>
        <dbReference type="SAM" id="SignalP"/>
    </source>
</evidence>
<keyword evidence="1" id="KW-0732">Signal</keyword>
<reference evidence="2 3" key="2">
    <citation type="journal article" date="2011" name="Stand. Genomic Sci.">
        <title>Complete genome sequence of Isosphaera pallida type strain (IS1B).</title>
        <authorList>
            <consortium name="US DOE Joint Genome Institute (JGI-PGF)"/>
            <person name="Goker M."/>
            <person name="Cleland D."/>
            <person name="Saunders E."/>
            <person name="Lapidus A."/>
            <person name="Nolan M."/>
            <person name="Lucas S."/>
            <person name="Hammon N."/>
            <person name="Deshpande S."/>
            <person name="Cheng J.F."/>
            <person name="Tapia R."/>
            <person name="Han C."/>
            <person name="Goodwin L."/>
            <person name="Pitluck S."/>
            <person name="Liolios K."/>
            <person name="Pagani I."/>
            <person name="Ivanova N."/>
            <person name="Mavromatis K."/>
            <person name="Pati A."/>
            <person name="Chen A."/>
            <person name="Palaniappan K."/>
            <person name="Land M."/>
            <person name="Hauser L."/>
            <person name="Chang Y.J."/>
            <person name="Jeffries C.D."/>
            <person name="Detter J.C."/>
            <person name="Beck B."/>
            <person name="Woyke T."/>
            <person name="Bristow J."/>
            <person name="Eisen J.A."/>
            <person name="Markowitz V."/>
            <person name="Hugenholtz P."/>
            <person name="Kyrpides N.C."/>
            <person name="Klenk H.P."/>
        </authorList>
    </citation>
    <scope>NUCLEOTIDE SEQUENCE [LARGE SCALE GENOMIC DNA]</scope>
    <source>
        <strain evidence="3">ATCC 43644 / DSM 9630 / IS1B</strain>
    </source>
</reference>
<dbReference type="EMBL" id="CP002353">
    <property type="protein sequence ID" value="ADV62933.1"/>
    <property type="molecule type" value="Genomic_DNA"/>
</dbReference>
<protein>
    <recommendedName>
        <fullName evidence="4">PEP-CTERM protein-sorting domain-containing protein</fullName>
    </recommendedName>
</protein>